<protein>
    <submittedName>
        <fullName evidence="4">Malate dehydrogenase, cytoplasmic-like</fullName>
    </submittedName>
</protein>
<dbReference type="Gene3D" id="3.40.50.720">
    <property type="entry name" value="NAD(P)-binding Rossmann-like Domain"/>
    <property type="match status" value="1"/>
</dbReference>
<accession>A0A2I4ESX7</accession>
<dbReference type="SUPFAM" id="SSF51735">
    <property type="entry name" value="NAD(P)-binding Rossmann-fold domains"/>
    <property type="match status" value="1"/>
</dbReference>
<dbReference type="RefSeq" id="XP_018822507.1">
    <property type="nucleotide sequence ID" value="XM_018966962.1"/>
</dbReference>
<keyword evidence="3" id="KW-1185">Reference proteome</keyword>
<dbReference type="OrthoDB" id="1698992at2759"/>
<keyword evidence="2" id="KW-0560">Oxidoreductase</keyword>
<dbReference type="Pfam" id="PF00056">
    <property type="entry name" value="Ldh_1_N"/>
    <property type="match status" value="1"/>
</dbReference>
<dbReference type="AlphaFoldDB" id="A0A2I4ESX7"/>
<dbReference type="STRING" id="51240.A0A2I4ESX7"/>
<dbReference type="InterPro" id="IPR010945">
    <property type="entry name" value="Malate_DH_type2"/>
</dbReference>
<organism evidence="3 4">
    <name type="scientific">Juglans regia</name>
    <name type="common">English walnut</name>
    <dbReference type="NCBI Taxonomy" id="51240"/>
    <lineage>
        <taxon>Eukaryota</taxon>
        <taxon>Viridiplantae</taxon>
        <taxon>Streptophyta</taxon>
        <taxon>Embryophyta</taxon>
        <taxon>Tracheophyta</taxon>
        <taxon>Spermatophyta</taxon>
        <taxon>Magnoliopsida</taxon>
        <taxon>eudicotyledons</taxon>
        <taxon>Gunneridae</taxon>
        <taxon>Pentapetalae</taxon>
        <taxon>rosids</taxon>
        <taxon>fabids</taxon>
        <taxon>Fagales</taxon>
        <taxon>Juglandaceae</taxon>
        <taxon>Juglans</taxon>
    </lineage>
</organism>
<dbReference type="GO" id="GO:0006108">
    <property type="term" value="P:malate metabolic process"/>
    <property type="evidence" value="ECO:0007669"/>
    <property type="project" value="InterPro"/>
</dbReference>
<dbReference type="InterPro" id="IPR036291">
    <property type="entry name" value="NAD(P)-bd_dom_sf"/>
</dbReference>
<evidence type="ECO:0000313" key="4">
    <source>
        <dbReference type="RefSeq" id="XP_018822507.1"/>
    </source>
</evidence>
<proteinExistence type="inferred from homology"/>
<dbReference type="Gramene" id="Jr12_07680_p1">
    <property type="protein sequence ID" value="cds.Jr12_07680_p1"/>
    <property type="gene ID" value="Jr12_07680"/>
</dbReference>
<comment type="similarity">
    <text evidence="1">Belongs to the LDH/MDH superfamily. MDH type 2 family.</text>
</comment>
<evidence type="ECO:0000313" key="3">
    <source>
        <dbReference type="Proteomes" id="UP000235220"/>
    </source>
</evidence>
<dbReference type="GeneID" id="108992403"/>
<evidence type="ECO:0000256" key="1">
    <source>
        <dbReference type="ARBA" id="ARBA00009613"/>
    </source>
</evidence>
<dbReference type="GO" id="GO:0016020">
    <property type="term" value="C:membrane"/>
    <property type="evidence" value="ECO:0007669"/>
    <property type="project" value="UniProtKB-SubCell"/>
</dbReference>
<evidence type="ECO:0000256" key="2">
    <source>
        <dbReference type="ARBA" id="ARBA00023002"/>
    </source>
</evidence>
<sequence>MRVDATFPLLKDVVAMTDIVVETCTGVNMEVMGGGFPKKDDMERKDVMSKNISIYKSRVSALEKHATASCKVLVFANPQDVLSAPISSAAYSCNSQLVLATLTATMVHVLLFSGCDLWEQSKSVFGGSKKEDIHTKLMKKYKSAPTWWFIVILALNIVL</sequence>
<dbReference type="KEGG" id="jre:108992403"/>
<dbReference type="GO" id="GO:0016615">
    <property type="term" value="F:malate dehydrogenase activity"/>
    <property type="evidence" value="ECO:0007669"/>
    <property type="project" value="InterPro"/>
</dbReference>
<gene>
    <name evidence="4" type="primary">LOC108992403</name>
</gene>
<dbReference type="Proteomes" id="UP000235220">
    <property type="component" value="Chromosome 12"/>
</dbReference>
<name>A0A2I4ESX7_JUGRE</name>
<dbReference type="GO" id="GO:0035673">
    <property type="term" value="F:oligopeptide transmembrane transporter activity"/>
    <property type="evidence" value="ECO:0007669"/>
    <property type="project" value="InterPro"/>
</dbReference>
<dbReference type="PANTHER" id="PTHR23382">
    <property type="entry name" value="MALATE DEHYDROGENASE"/>
    <property type="match status" value="1"/>
</dbReference>
<reference evidence="4" key="1">
    <citation type="submission" date="2025-08" db="UniProtKB">
        <authorList>
            <consortium name="RefSeq"/>
        </authorList>
    </citation>
    <scope>IDENTIFICATION</scope>
    <source>
        <tissue evidence="4">Leaves</tissue>
    </source>
</reference>
<dbReference type="InterPro" id="IPR001236">
    <property type="entry name" value="Lactate/malate_DH_N"/>
</dbReference>